<feature type="region of interest" description="Disordered" evidence="1">
    <location>
        <begin position="1"/>
        <end position="34"/>
    </location>
</feature>
<feature type="compositionally biased region" description="Basic residues" evidence="1">
    <location>
        <begin position="24"/>
        <end position="34"/>
    </location>
</feature>
<proteinExistence type="predicted"/>
<evidence type="ECO:0000313" key="2">
    <source>
        <dbReference type="EMBL" id="VFU25374.1"/>
    </source>
</evidence>
<organism evidence="2">
    <name type="scientific">Salix viminalis</name>
    <name type="common">Common osier</name>
    <name type="synonym">Basket willow</name>
    <dbReference type="NCBI Taxonomy" id="40686"/>
    <lineage>
        <taxon>Eukaryota</taxon>
        <taxon>Viridiplantae</taxon>
        <taxon>Streptophyta</taxon>
        <taxon>Embryophyta</taxon>
        <taxon>Tracheophyta</taxon>
        <taxon>Spermatophyta</taxon>
        <taxon>Magnoliopsida</taxon>
        <taxon>eudicotyledons</taxon>
        <taxon>Gunneridae</taxon>
        <taxon>Pentapetalae</taxon>
        <taxon>rosids</taxon>
        <taxon>fabids</taxon>
        <taxon>Malpighiales</taxon>
        <taxon>Salicaceae</taxon>
        <taxon>Saliceae</taxon>
        <taxon>Salix</taxon>
    </lineage>
</organism>
<dbReference type="EMBL" id="CAADRP010000224">
    <property type="protein sequence ID" value="VFU25374.1"/>
    <property type="molecule type" value="Genomic_DNA"/>
</dbReference>
<accession>A0A6N2KBA9</accession>
<sequence>MIEPPKAKKDGHTNEKAPAVPRYNHNHRHRRPSNYHRRATAANINGLPHDATTQLCFSFIRVATVQFCFSFSNVTGHQHRPTLSIVGDPSSSSFATKRKEQEGTRLRQMNFNQSKKQQAPIVQYLSIIHRLSVGRFFLSSATTSFSSICSEMDGDC</sequence>
<gene>
    <name evidence="2" type="ORF">SVIM_LOCUS58383</name>
</gene>
<reference evidence="2" key="1">
    <citation type="submission" date="2019-03" db="EMBL/GenBank/DDBJ databases">
        <authorList>
            <person name="Mank J."/>
            <person name="Almeida P."/>
        </authorList>
    </citation>
    <scope>NUCLEOTIDE SEQUENCE</scope>
    <source>
        <strain evidence="2">78183</strain>
    </source>
</reference>
<evidence type="ECO:0000256" key="1">
    <source>
        <dbReference type="SAM" id="MobiDB-lite"/>
    </source>
</evidence>
<protein>
    <submittedName>
        <fullName evidence="2">Uncharacterized protein</fullName>
    </submittedName>
</protein>
<dbReference type="AlphaFoldDB" id="A0A6N2KBA9"/>
<name>A0A6N2KBA9_SALVM</name>
<feature type="compositionally biased region" description="Basic and acidic residues" evidence="1">
    <location>
        <begin position="1"/>
        <end position="15"/>
    </location>
</feature>